<feature type="compositionally biased region" description="Low complexity" evidence="2">
    <location>
        <begin position="32"/>
        <end position="61"/>
    </location>
</feature>
<sequence>MPVCPSGHASAADDYCDVCGTLMGGAPRAEFSEAGRGPAASPSGSSAASSRGGAGEAGAPEVCPSCGTPRSGRFCEVDGHDFEAGAARTTALSTARAAEMARAAGARAGERPARAVEDASRVPPPRGADPPSGAEAPPGWSVLISADRDYYNSVIAQEGPDSASLAFPPYCPDRRLPLVGDQVRIGRRSTSRAILPEIDLSVPPEDPGVSHLHAVLLAQPDGTWVLVDPGSTNGTTVNGGTEPIAVNVPVPLRDGDRVHVGAWTTLTITLREPPGGTGTSGPGREGPR</sequence>
<dbReference type="Proteomes" id="UP001597063">
    <property type="component" value="Unassembled WGS sequence"/>
</dbReference>
<evidence type="ECO:0000256" key="2">
    <source>
        <dbReference type="SAM" id="MobiDB-lite"/>
    </source>
</evidence>
<dbReference type="InterPro" id="IPR000253">
    <property type="entry name" value="FHA_dom"/>
</dbReference>
<dbReference type="PROSITE" id="PS50006">
    <property type="entry name" value="FHA_DOMAIN"/>
    <property type="match status" value="1"/>
</dbReference>
<proteinExistence type="predicted"/>
<comment type="caution">
    <text evidence="4">The sequence shown here is derived from an EMBL/GenBank/DDBJ whole genome shotgun (WGS) entry which is preliminary data.</text>
</comment>
<dbReference type="SUPFAM" id="SSF49879">
    <property type="entry name" value="SMAD/FHA domain"/>
    <property type="match status" value="1"/>
</dbReference>
<protein>
    <submittedName>
        <fullName evidence="4">FHA domain-containing protein</fullName>
    </submittedName>
</protein>
<keyword evidence="5" id="KW-1185">Reference proteome</keyword>
<evidence type="ECO:0000259" key="3">
    <source>
        <dbReference type="PROSITE" id="PS50006"/>
    </source>
</evidence>
<dbReference type="PANTHER" id="PTHR23308">
    <property type="entry name" value="NUCLEAR INHIBITOR OF PROTEIN PHOSPHATASE-1"/>
    <property type="match status" value="1"/>
</dbReference>
<dbReference type="RefSeq" id="WP_131754802.1">
    <property type="nucleotide sequence ID" value="NZ_CAACUY010000001.1"/>
</dbReference>
<organism evidence="4 5">
    <name type="scientific">Actinomadura fibrosa</name>
    <dbReference type="NCBI Taxonomy" id="111802"/>
    <lineage>
        <taxon>Bacteria</taxon>
        <taxon>Bacillati</taxon>
        <taxon>Actinomycetota</taxon>
        <taxon>Actinomycetes</taxon>
        <taxon>Streptosporangiales</taxon>
        <taxon>Thermomonosporaceae</taxon>
        <taxon>Actinomadura</taxon>
    </lineage>
</organism>
<dbReference type="InterPro" id="IPR008984">
    <property type="entry name" value="SMAD_FHA_dom_sf"/>
</dbReference>
<dbReference type="EMBL" id="JBHTGP010000003">
    <property type="protein sequence ID" value="MFD0683690.1"/>
    <property type="molecule type" value="Genomic_DNA"/>
</dbReference>
<evidence type="ECO:0000256" key="1">
    <source>
        <dbReference type="ARBA" id="ARBA00022553"/>
    </source>
</evidence>
<feature type="region of interest" description="Disordered" evidence="2">
    <location>
        <begin position="105"/>
        <end position="138"/>
    </location>
</feature>
<reference evidence="5" key="1">
    <citation type="journal article" date="2019" name="Int. J. Syst. Evol. Microbiol.">
        <title>The Global Catalogue of Microorganisms (GCM) 10K type strain sequencing project: providing services to taxonomists for standard genome sequencing and annotation.</title>
        <authorList>
            <consortium name="The Broad Institute Genomics Platform"/>
            <consortium name="The Broad Institute Genome Sequencing Center for Infectious Disease"/>
            <person name="Wu L."/>
            <person name="Ma J."/>
        </authorList>
    </citation>
    <scope>NUCLEOTIDE SEQUENCE [LARGE SCALE GENOMIC DNA]</scope>
    <source>
        <strain evidence="5">JCM 9371</strain>
    </source>
</reference>
<accession>A0ABW2XDI1</accession>
<name>A0ABW2XDI1_9ACTN</name>
<evidence type="ECO:0000313" key="4">
    <source>
        <dbReference type="EMBL" id="MFD0683690.1"/>
    </source>
</evidence>
<dbReference type="SMART" id="SM00240">
    <property type="entry name" value="FHA"/>
    <property type="match status" value="1"/>
</dbReference>
<dbReference type="InterPro" id="IPR050923">
    <property type="entry name" value="Cell_Proc_Reg/RNA_Proc"/>
</dbReference>
<evidence type="ECO:0000313" key="5">
    <source>
        <dbReference type="Proteomes" id="UP001597063"/>
    </source>
</evidence>
<dbReference type="CDD" id="cd00060">
    <property type="entry name" value="FHA"/>
    <property type="match status" value="1"/>
</dbReference>
<feature type="region of interest" description="Disordered" evidence="2">
    <location>
        <begin position="27"/>
        <end position="62"/>
    </location>
</feature>
<feature type="compositionally biased region" description="Basic and acidic residues" evidence="2">
    <location>
        <begin position="108"/>
        <end position="120"/>
    </location>
</feature>
<feature type="domain" description="FHA" evidence="3">
    <location>
        <begin position="183"/>
        <end position="242"/>
    </location>
</feature>
<dbReference type="Gene3D" id="2.60.200.20">
    <property type="match status" value="1"/>
</dbReference>
<gene>
    <name evidence="4" type="ORF">ACFQZM_04200</name>
</gene>
<dbReference type="Pfam" id="PF00498">
    <property type="entry name" value="FHA"/>
    <property type="match status" value="1"/>
</dbReference>
<keyword evidence="1" id="KW-0597">Phosphoprotein</keyword>